<evidence type="ECO:0000313" key="3">
    <source>
        <dbReference type="Proteomes" id="UP000745663"/>
    </source>
</evidence>
<accession>A0ABS2BX49</accession>
<dbReference type="Proteomes" id="UP000745663">
    <property type="component" value="Unassembled WGS sequence"/>
</dbReference>
<gene>
    <name evidence="2" type="ORF">H8F21_11535</name>
</gene>
<evidence type="ECO:0000313" key="2">
    <source>
        <dbReference type="EMBL" id="MBM5458191.1"/>
    </source>
</evidence>
<dbReference type="PANTHER" id="PTHR42714">
    <property type="entry name" value="TRNA MODIFICATION GTPASE GTPBP3"/>
    <property type="match status" value="1"/>
</dbReference>
<evidence type="ECO:0000259" key="1">
    <source>
        <dbReference type="Pfam" id="PF01926"/>
    </source>
</evidence>
<dbReference type="RefSeq" id="WP_203584382.1">
    <property type="nucleotide sequence ID" value="NZ_JACOPV010000006.1"/>
</dbReference>
<dbReference type="SUPFAM" id="SSF52540">
    <property type="entry name" value="P-loop containing nucleoside triphosphate hydrolases"/>
    <property type="match status" value="1"/>
</dbReference>
<dbReference type="Pfam" id="PF01926">
    <property type="entry name" value="MMR_HSR1"/>
    <property type="match status" value="1"/>
</dbReference>
<sequence length="289" mass="32055">MDQAQLQLDQLEVECRRLTEQRAEVAPRKPRIAAWGVVKAGKSSLLNMLSGHALQEHFETGVVRTTRVNQELELEHYVLIDTPGLGIDHDDSQEAMEGLDLADVLLFVHAPPGELDEEEVDLLMKLRNAYGDAIEQRLVLVLSHLDKDQNGSMAEVRERIEAQVQRCLGIKPACFEVSSTRYRRGVEIGREGLQGKSGIPALALHLNALSRELGTSLMAVRQKRLDQRSLQLSAMLDEAIEREQGLIQALNAPYANKANAFVGLMSGMIGSFADKTAEIKKAREKLNSL</sequence>
<keyword evidence="3" id="KW-1185">Reference proteome</keyword>
<feature type="domain" description="G" evidence="1">
    <location>
        <begin position="32"/>
        <end position="128"/>
    </location>
</feature>
<dbReference type="InterPro" id="IPR027417">
    <property type="entry name" value="P-loop_NTPase"/>
</dbReference>
<organism evidence="2 3">
    <name type="scientific">Pseudomonas arcuscaelestis</name>
    <dbReference type="NCBI Taxonomy" id="2710591"/>
    <lineage>
        <taxon>Bacteria</taxon>
        <taxon>Pseudomonadati</taxon>
        <taxon>Pseudomonadota</taxon>
        <taxon>Gammaproteobacteria</taxon>
        <taxon>Pseudomonadales</taxon>
        <taxon>Pseudomonadaceae</taxon>
        <taxon>Pseudomonas</taxon>
    </lineage>
</organism>
<protein>
    <submittedName>
        <fullName evidence="2">50S ribosome-binding GTPase</fullName>
    </submittedName>
</protein>
<dbReference type="EMBL" id="JACOPV010000006">
    <property type="protein sequence ID" value="MBM5458191.1"/>
    <property type="molecule type" value="Genomic_DNA"/>
</dbReference>
<reference evidence="2 3" key="1">
    <citation type="submission" date="2020-08" db="EMBL/GenBank/DDBJ databases">
        <title>Description of novel Pseudomonas species.</title>
        <authorList>
            <person name="Duman M."/>
            <person name="Mulet M."/>
            <person name="Altun S."/>
            <person name="Saticioglu I.B."/>
            <person name="Lalucat J."/>
            <person name="Garcia-Valdes E."/>
        </authorList>
    </citation>
    <scope>NUCLEOTIDE SEQUENCE [LARGE SCALE GENOMIC DNA]</scope>
    <source>
        <strain evidence="2 3">P66</strain>
    </source>
</reference>
<dbReference type="Gene3D" id="3.40.50.300">
    <property type="entry name" value="P-loop containing nucleotide triphosphate hydrolases"/>
    <property type="match status" value="1"/>
</dbReference>
<comment type="caution">
    <text evidence="2">The sequence shown here is derived from an EMBL/GenBank/DDBJ whole genome shotgun (WGS) entry which is preliminary data.</text>
</comment>
<dbReference type="PANTHER" id="PTHR42714:SF6">
    <property type="entry name" value="TRANSLATION INITIATION FACTOR IF-2"/>
    <property type="match status" value="1"/>
</dbReference>
<dbReference type="InterPro" id="IPR006073">
    <property type="entry name" value="GTP-bd"/>
</dbReference>
<name>A0ABS2BX49_9PSED</name>
<proteinExistence type="predicted"/>